<dbReference type="PANTHER" id="PTHR43289">
    <property type="entry name" value="MITOGEN-ACTIVATED PROTEIN KINASE KINASE KINASE 20-RELATED"/>
    <property type="match status" value="1"/>
</dbReference>
<dbReference type="Proteomes" id="UP000324233">
    <property type="component" value="Chromosome"/>
</dbReference>
<dbReference type="InterPro" id="IPR000719">
    <property type="entry name" value="Prot_kinase_dom"/>
</dbReference>
<evidence type="ECO:0000313" key="9">
    <source>
        <dbReference type="Proteomes" id="UP000324233"/>
    </source>
</evidence>
<dbReference type="Gene3D" id="3.30.200.20">
    <property type="entry name" value="Phosphorylase Kinase, domain 1"/>
    <property type="match status" value="1"/>
</dbReference>
<keyword evidence="6" id="KW-0472">Membrane</keyword>
<sequence>MTLDLEGLTARERRLCEVLAAYYEASAEGRAPQPRTICDENPDLASGLAVFFSEQERLRSAIVPLRPPARPGDEASGSGPGRDRGDEADRTSRDEPAADARRWTALGPFAKGIRRFGDYELLEELAIGGMGVVYKARQVGLNRLVALKVIRSGEFASEADVRRFHAEAETVADLDHPHIVPIYEVGERRGYHFFSMKLVGGGTLRSRIDRYVPDPRGAARVVAALARAVQHAHERGILHRDLKPSNVLLDEKGEPMLVDFGLSKRLDATTDLTAPGAILGTPPYFAPEMATGGKRAITTAADVYGLGAIFYALLTGRVPFRAESIWELIRKVKEQAPEPPRDVNPRVEVEPQTICLKCLEKDPKDRYGSARELAEDLDRWLNGEPIRGRPASWWHRARAWCRQPARRQQAGAHAAVVGVLLMIWACVGSVLIGLGGIRVAAPGAVIAHVCGWIVLPYLPMILIGRLAAKGRAWAVRAGLIHAGILLVVDAIHLLGLYGVGDGPNAATNPASRSLGLTLFYLSTVFVAAGYAVANISLASDRPPAATLMRRAPAMPTSGDEAQALRPG</sequence>
<dbReference type="PROSITE" id="PS00108">
    <property type="entry name" value="PROTEIN_KINASE_ST"/>
    <property type="match status" value="1"/>
</dbReference>
<dbReference type="Gene3D" id="1.10.510.10">
    <property type="entry name" value="Transferase(Phosphotransferase) domain 1"/>
    <property type="match status" value="1"/>
</dbReference>
<evidence type="ECO:0000256" key="2">
    <source>
        <dbReference type="ARBA" id="ARBA00022741"/>
    </source>
</evidence>
<keyword evidence="1 8" id="KW-0808">Transferase</keyword>
<dbReference type="AlphaFoldDB" id="A0A5B9WEH7"/>
<gene>
    <name evidence="8" type="primary">prkC_62</name>
    <name evidence="8" type="ORF">OJF2_76700</name>
</gene>
<organism evidence="8 9">
    <name type="scientific">Aquisphaera giovannonii</name>
    <dbReference type="NCBI Taxonomy" id="406548"/>
    <lineage>
        <taxon>Bacteria</taxon>
        <taxon>Pseudomonadati</taxon>
        <taxon>Planctomycetota</taxon>
        <taxon>Planctomycetia</taxon>
        <taxon>Isosphaerales</taxon>
        <taxon>Isosphaeraceae</taxon>
        <taxon>Aquisphaera</taxon>
    </lineage>
</organism>
<dbReference type="InterPro" id="IPR008271">
    <property type="entry name" value="Ser/Thr_kinase_AS"/>
</dbReference>
<feature type="transmembrane region" description="Helical" evidence="6">
    <location>
        <begin position="479"/>
        <end position="499"/>
    </location>
</feature>
<name>A0A5B9WEH7_9BACT</name>
<dbReference type="GO" id="GO:0005524">
    <property type="term" value="F:ATP binding"/>
    <property type="evidence" value="ECO:0007669"/>
    <property type="project" value="UniProtKB-KW"/>
</dbReference>
<dbReference type="InterPro" id="IPR011009">
    <property type="entry name" value="Kinase-like_dom_sf"/>
</dbReference>
<dbReference type="OrthoDB" id="6111975at2"/>
<dbReference type="EC" id="2.7.11.1" evidence="8"/>
<dbReference type="KEGG" id="agv:OJF2_76700"/>
<evidence type="ECO:0000313" key="8">
    <source>
        <dbReference type="EMBL" id="QEH39058.1"/>
    </source>
</evidence>
<evidence type="ECO:0000256" key="5">
    <source>
        <dbReference type="SAM" id="MobiDB-lite"/>
    </source>
</evidence>
<feature type="transmembrane region" description="Helical" evidence="6">
    <location>
        <begin position="443"/>
        <end position="467"/>
    </location>
</feature>
<evidence type="ECO:0000256" key="3">
    <source>
        <dbReference type="ARBA" id="ARBA00022777"/>
    </source>
</evidence>
<keyword evidence="3 8" id="KW-0418">Kinase</keyword>
<keyword evidence="6" id="KW-1133">Transmembrane helix</keyword>
<evidence type="ECO:0000256" key="1">
    <source>
        <dbReference type="ARBA" id="ARBA00022679"/>
    </source>
</evidence>
<dbReference type="PROSITE" id="PS50011">
    <property type="entry name" value="PROTEIN_KINASE_DOM"/>
    <property type="match status" value="1"/>
</dbReference>
<evidence type="ECO:0000256" key="6">
    <source>
        <dbReference type="SAM" id="Phobius"/>
    </source>
</evidence>
<dbReference type="PANTHER" id="PTHR43289:SF6">
    <property type="entry name" value="SERINE_THREONINE-PROTEIN KINASE NEKL-3"/>
    <property type="match status" value="1"/>
</dbReference>
<keyword evidence="2" id="KW-0547">Nucleotide-binding</keyword>
<feature type="transmembrane region" description="Helical" evidence="6">
    <location>
        <begin position="519"/>
        <end position="539"/>
    </location>
</feature>
<dbReference type="RefSeq" id="WP_148598423.1">
    <property type="nucleotide sequence ID" value="NZ_CP042997.1"/>
</dbReference>
<feature type="domain" description="Protein kinase" evidence="7">
    <location>
        <begin position="119"/>
        <end position="381"/>
    </location>
</feature>
<keyword evidence="4" id="KW-0067">ATP-binding</keyword>
<reference evidence="8 9" key="1">
    <citation type="submission" date="2019-08" db="EMBL/GenBank/DDBJ databases">
        <title>Deep-cultivation of Planctomycetes and their phenomic and genomic characterization uncovers novel biology.</title>
        <authorList>
            <person name="Wiegand S."/>
            <person name="Jogler M."/>
            <person name="Boedeker C."/>
            <person name="Pinto D."/>
            <person name="Vollmers J."/>
            <person name="Rivas-Marin E."/>
            <person name="Kohn T."/>
            <person name="Peeters S.H."/>
            <person name="Heuer A."/>
            <person name="Rast P."/>
            <person name="Oberbeckmann S."/>
            <person name="Bunk B."/>
            <person name="Jeske O."/>
            <person name="Meyerdierks A."/>
            <person name="Storesund J.E."/>
            <person name="Kallscheuer N."/>
            <person name="Luecker S."/>
            <person name="Lage O.M."/>
            <person name="Pohl T."/>
            <person name="Merkel B.J."/>
            <person name="Hornburger P."/>
            <person name="Mueller R.-W."/>
            <person name="Bruemmer F."/>
            <person name="Labrenz M."/>
            <person name="Spormann A.M."/>
            <person name="Op den Camp H."/>
            <person name="Overmann J."/>
            <person name="Amann R."/>
            <person name="Jetten M.S.M."/>
            <person name="Mascher T."/>
            <person name="Medema M.H."/>
            <person name="Devos D.P."/>
            <person name="Kaster A.-K."/>
            <person name="Ovreas L."/>
            <person name="Rohde M."/>
            <person name="Galperin M.Y."/>
            <person name="Jogler C."/>
        </authorList>
    </citation>
    <scope>NUCLEOTIDE SEQUENCE [LARGE SCALE GENOMIC DNA]</scope>
    <source>
        <strain evidence="8 9">OJF2</strain>
    </source>
</reference>
<dbReference type="GO" id="GO:0004674">
    <property type="term" value="F:protein serine/threonine kinase activity"/>
    <property type="evidence" value="ECO:0007669"/>
    <property type="project" value="UniProtKB-EC"/>
</dbReference>
<evidence type="ECO:0000256" key="4">
    <source>
        <dbReference type="ARBA" id="ARBA00022840"/>
    </source>
</evidence>
<dbReference type="SMART" id="SM00220">
    <property type="entry name" value="S_TKc"/>
    <property type="match status" value="1"/>
</dbReference>
<feature type="region of interest" description="Disordered" evidence="5">
    <location>
        <begin position="62"/>
        <end position="99"/>
    </location>
</feature>
<dbReference type="CDD" id="cd14014">
    <property type="entry name" value="STKc_PknB_like"/>
    <property type="match status" value="1"/>
</dbReference>
<evidence type="ECO:0000259" key="7">
    <source>
        <dbReference type="PROSITE" id="PS50011"/>
    </source>
</evidence>
<keyword evidence="6" id="KW-0812">Transmembrane</keyword>
<feature type="compositionally biased region" description="Basic and acidic residues" evidence="5">
    <location>
        <begin position="81"/>
        <end position="99"/>
    </location>
</feature>
<dbReference type="Pfam" id="PF00069">
    <property type="entry name" value="Pkinase"/>
    <property type="match status" value="1"/>
</dbReference>
<proteinExistence type="predicted"/>
<protein>
    <submittedName>
        <fullName evidence="8">Serine/threonine-protein kinase PrkC</fullName>
        <ecNumber evidence="8">2.7.11.1</ecNumber>
    </submittedName>
</protein>
<dbReference type="EMBL" id="CP042997">
    <property type="protein sequence ID" value="QEH39058.1"/>
    <property type="molecule type" value="Genomic_DNA"/>
</dbReference>
<dbReference type="SUPFAM" id="SSF56112">
    <property type="entry name" value="Protein kinase-like (PK-like)"/>
    <property type="match status" value="1"/>
</dbReference>
<accession>A0A5B9WEH7</accession>
<keyword evidence="9" id="KW-1185">Reference proteome</keyword>
<feature type="transmembrane region" description="Helical" evidence="6">
    <location>
        <begin position="412"/>
        <end position="437"/>
    </location>
</feature>